<comment type="caution">
    <text evidence="1">The sequence shown here is derived from an EMBL/GenBank/DDBJ whole genome shotgun (WGS) entry which is preliminary data.</text>
</comment>
<reference evidence="2" key="1">
    <citation type="submission" date="2017-06" db="EMBL/GenBank/DDBJ databases">
        <title>Genome analysis of Fimbriiglobus ruber SP5, the first member of the order Planctomycetales with confirmed chitinolytic capability.</title>
        <authorList>
            <person name="Ravin N.V."/>
            <person name="Rakitin A.L."/>
            <person name="Ivanova A.A."/>
            <person name="Beletsky A.V."/>
            <person name="Kulichevskaya I.S."/>
            <person name="Mardanov A.V."/>
            <person name="Dedysh S.N."/>
        </authorList>
    </citation>
    <scope>NUCLEOTIDE SEQUENCE [LARGE SCALE GENOMIC DNA]</scope>
    <source>
        <strain evidence="2">SP5</strain>
    </source>
</reference>
<organism evidence="1 2">
    <name type="scientific">Fimbriiglobus ruber</name>
    <dbReference type="NCBI Taxonomy" id="1908690"/>
    <lineage>
        <taxon>Bacteria</taxon>
        <taxon>Pseudomonadati</taxon>
        <taxon>Planctomycetota</taxon>
        <taxon>Planctomycetia</taxon>
        <taxon>Gemmatales</taxon>
        <taxon>Gemmataceae</taxon>
        <taxon>Fimbriiglobus</taxon>
    </lineage>
</organism>
<dbReference type="AlphaFoldDB" id="A0A225E685"/>
<proteinExistence type="predicted"/>
<gene>
    <name evidence="1" type="ORF">FRUB_03536</name>
</gene>
<sequence length="86" mass="9772">MTPLPAAQALDAYFLEARCRLLDVAAILDRIDRGTNTATVENDPRVQKIRRAIAQLLEQHGGRAEAIQQTFSQDYDPNWKRPEPRV</sequence>
<evidence type="ECO:0000313" key="1">
    <source>
        <dbReference type="EMBL" id="OWK43937.1"/>
    </source>
</evidence>
<dbReference type="RefSeq" id="WP_088254719.1">
    <property type="nucleotide sequence ID" value="NZ_NIDE01000004.1"/>
</dbReference>
<keyword evidence="2" id="KW-1185">Reference proteome</keyword>
<dbReference type="OrthoDB" id="287432at2"/>
<dbReference type="Proteomes" id="UP000214646">
    <property type="component" value="Unassembled WGS sequence"/>
</dbReference>
<protein>
    <submittedName>
        <fullName evidence="1">Uncharacterized protein</fullName>
    </submittedName>
</protein>
<name>A0A225E685_9BACT</name>
<accession>A0A225E685</accession>
<dbReference type="EMBL" id="NIDE01000004">
    <property type="protein sequence ID" value="OWK43937.1"/>
    <property type="molecule type" value="Genomic_DNA"/>
</dbReference>
<evidence type="ECO:0000313" key="2">
    <source>
        <dbReference type="Proteomes" id="UP000214646"/>
    </source>
</evidence>